<evidence type="ECO:0000313" key="8">
    <source>
        <dbReference type="Proteomes" id="UP000214566"/>
    </source>
</evidence>
<dbReference type="Gene3D" id="1.20.1720.10">
    <property type="entry name" value="Multidrug resistance protein D"/>
    <property type="match status" value="1"/>
</dbReference>
<feature type="transmembrane region" description="Helical" evidence="5">
    <location>
        <begin position="33"/>
        <end position="56"/>
    </location>
</feature>
<evidence type="ECO:0000256" key="1">
    <source>
        <dbReference type="ARBA" id="ARBA00004141"/>
    </source>
</evidence>
<dbReference type="Gene3D" id="1.20.1250.20">
    <property type="entry name" value="MFS general substrate transporter like domains"/>
    <property type="match status" value="1"/>
</dbReference>
<feature type="transmembrane region" description="Helical" evidence="5">
    <location>
        <begin position="100"/>
        <end position="123"/>
    </location>
</feature>
<dbReference type="PANTHER" id="PTHR23501:SF1">
    <property type="entry name" value="TRANSPORT PROTEIN HSRA-RELATED"/>
    <property type="match status" value="1"/>
</dbReference>
<dbReference type="OrthoDB" id="9807274at2"/>
<feature type="transmembrane region" description="Helical" evidence="5">
    <location>
        <begin position="376"/>
        <end position="394"/>
    </location>
</feature>
<keyword evidence="8" id="KW-1185">Reference proteome</keyword>
<evidence type="ECO:0000313" key="7">
    <source>
        <dbReference type="EMBL" id="SBP89295.1"/>
    </source>
</evidence>
<dbReference type="InterPro" id="IPR011701">
    <property type="entry name" value="MFS"/>
</dbReference>
<feature type="transmembrane region" description="Helical" evidence="5">
    <location>
        <begin position="68"/>
        <end position="88"/>
    </location>
</feature>
<evidence type="ECO:0000259" key="6">
    <source>
        <dbReference type="PROSITE" id="PS50850"/>
    </source>
</evidence>
<feature type="transmembrane region" description="Helical" evidence="5">
    <location>
        <begin position="415"/>
        <end position="439"/>
    </location>
</feature>
<accession>A0A238D7R9</accession>
<dbReference type="PROSITE" id="PS50850">
    <property type="entry name" value="MFS"/>
    <property type="match status" value="1"/>
</dbReference>
<name>A0A238D7R9_THIDL</name>
<comment type="subcellular location">
    <subcellularLocation>
        <location evidence="1">Membrane</location>
        <topology evidence="1">Multi-pass membrane protein</topology>
    </subcellularLocation>
</comment>
<reference evidence="7 8" key="1">
    <citation type="submission" date="2016-06" db="EMBL/GenBank/DDBJ databases">
        <authorList>
            <person name="Kjaerup R.B."/>
            <person name="Dalgaard T.S."/>
            <person name="Juul-Madsen H.R."/>
        </authorList>
    </citation>
    <scope>NUCLEOTIDE SEQUENCE [LARGE SCALE GENOMIC DNA]</scope>
    <source>
        <strain evidence="7 8">DSM 16361</strain>
    </source>
</reference>
<sequence length="484" mass="51080">MPDDPRQAWPASATIATAGEPPPVEPPRRLRMLIPLIVAIAFLMEQLDVTIVTTAIPDMARALHTTAVHMSLAVSAYIFTLAVFIPISGWCADRFGTRRVFTAALAVFTLGSALCGMADSFAMLVATRVLQGLGGAMMTPVGRLILLRSFPRNQLVKAMTYTTLPAIIGPVIGPLLGGYLTTYLSWRWIFYINLPFGLIGMALAYRYVTPLPAEEVSPFDLTGFALFGVGVGLLQFTMEGIGHFSWGALAALVVIAMGLVLGFAWRSRAQAHPAVDLGLLRERAFGIATIAGGLCRVAMNAPVYLLPLLLQLGLGMSSVESGSLTFLSAFGAPLIRLAIGPALRHLGFKSLLIGSALACSGMLASFALIGPVTSHAWIAALIVLFGLVRSTQFMTSNTLAYADVESRRFSRATSLGGLLQQLTVSFGVSLGAALLGLLAPNRSGPALSSFHGVFLILAGLPLLALPGFARLHRADGAAVSGHKP</sequence>
<dbReference type="PRINTS" id="PR01036">
    <property type="entry name" value="TCRTETB"/>
</dbReference>
<keyword evidence="3 5" id="KW-1133">Transmembrane helix</keyword>
<keyword evidence="4 5" id="KW-0472">Membrane</keyword>
<dbReference type="Proteomes" id="UP000214566">
    <property type="component" value="Unassembled WGS sequence"/>
</dbReference>
<dbReference type="GO" id="GO:0005886">
    <property type="term" value="C:plasma membrane"/>
    <property type="evidence" value="ECO:0007669"/>
    <property type="project" value="TreeGrafter"/>
</dbReference>
<evidence type="ECO:0000256" key="2">
    <source>
        <dbReference type="ARBA" id="ARBA00022692"/>
    </source>
</evidence>
<dbReference type="InterPro" id="IPR020846">
    <property type="entry name" value="MFS_dom"/>
</dbReference>
<keyword evidence="2 5" id="KW-0812">Transmembrane</keyword>
<dbReference type="GO" id="GO:0022857">
    <property type="term" value="F:transmembrane transporter activity"/>
    <property type="evidence" value="ECO:0007669"/>
    <property type="project" value="InterPro"/>
</dbReference>
<feature type="transmembrane region" description="Helical" evidence="5">
    <location>
        <begin position="244"/>
        <end position="265"/>
    </location>
</feature>
<proteinExistence type="predicted"/>
<feature type="transmembrane region" description="Helical" evidence="5">
    <location>
        <begin position="158"/>
        <end position="176"/>
    </location>
</feature>
<dbReference type="InterPro" id="IPR036259">
    <property type="entry name" value="MFS_trans_sf"/>
</dbReference>
<dbReference type="SUPFAM" id="SSF103473">
    <property type="entry name" value="MFS general substrate transporter"/>
    <property type="match status" value="1"/>
</dbReference>
<gene>
    <name evidence="7" type="ORF">THIARS_70915</name>
</gene>
<dbReference type="AlphaFoldDB" id="A0A238D7R9"/>
<evidence type="ECO:0000256" key="3">
    <source>
        <dbReference type="ARBA" id="ARBA00022989"/>
    </source>
</evidence>
<dbReference type="PANTHER" id="PTHR23501">
    <property type="entry name" value="MAJOR FACILITATOR SUPERFAMILY"/>
    <property type="match status" value="1"/>
</dbReference>
<protein>
    <submittedName>
        <fullName evidence="7">Putative Tetracycline resistance protein TetB</fullName>
    </submittedName>
</protein>
<feature type="transmembrane region" description="Helical" evidence="5">
    <location>
        <begin position="351"/>
        <end position="370"/>
    </location>
</feature>
<evidence type="ECO:0000256" key="4">
    <source>
        <dbReference type="ARBA" id="ARBA00023136"/>
    </source>
</evidence>
<feature type="domain" description="Major facilitator superfamily (MFS) profile" evidence="6">
    <location>
        <begin position="34"/>
        <end position="476"/>
    </location>
</feature>
<dbReference type="EMBL" id="FLMQ01000056">
    <property type="protein sequence ID" value="SBP89295.1"/>
    <property type="molecule type" value="Genomic_DNA"/>
</dbReference>
<dbReference type="Pfam" id="PF07690">
    <property type="entry name" value="MFS_1"/>
    <property type="match status" value="1"/>
</dbReference>
<evidence type="ECO:0000256" key="5">
    <source>
        <dbReference type="SAM" id="Phobius"/>
    </source>
</evidence>
<organism evidence="7 8">
    <name type="scientific">Thiomonas delicata</name>
    <name type="common">Thiomonas cuprina</name>
    <dbReference type="NCBI Taxonomy" id="364030"/>
    <lineage>
        <taxon>Bacteria</taxon>
        <taxon>Pseudomonadati</taxon>
        <taxon>Pseudomonadota</taxon>
        <taxon>Betaproteobacteria</taxon>
        <taxon>Burkholderiales</taxon>
        <taxon>Thiomonas</taxon>
    </lineage>
</organism>
<feature type="transmembrane region" description="Helical" evidence="5">
    <location>
        <begin position="445"/>
        <end position="465"/>
    </location>
</feature>
<feature type="transmembrane region" description="Helical" evidence="5">
    <location>
        <begin position="188"/>
        <end position="207"/>
    </location>
</feature>
<feature type="transmembrane region" description="Helical" evidence="5">
    <location>
        <begin position="322"/>
        <end position="339"/>
    </location>
</feature>
<feature type="transmembrane region" description="Helical" evidence="5">
    <location>
        <begin position="285"/>
        <end position="310"/>
    </location>
</feature>